<name>A0A2V2MW89_9EURY</name>
<dbReference type="GeneID" id="97547981"/>
<accession>A0A2V2MW89</accession>
<dbReference type="OrthoDB" id="30795at2157"/>
<protein>
    <recommendedName>
        <fullName evidence="1">Transcription regulator TrmB N-terminal domain-containing protein</fullName>
    </recommendedName>
</protein>
<dbReference type="AlphaFoldDB" id="A0A2V2MW89"/>
<dbReference type="InterPro" id="IPR036390">
    <property type="entry name" value="WH_DNA-bd_sf"/>
</dbReference>
<evidence type="ECO:0000259" key="1">
    <source>
        <dbReference type="Pfam" id="PF01978"/>
    </source>
</evidence>
<sequence length="277" mass="31384">MTDKFHQPLISALNTLGLTTYEAKVYAALVLYDQAGARDLIEFLHISKPSIYESLQKLQDMGLVFKKYTKPAVYAPVHPETALRILLETHTQAASIAAEELDRLKREKITEELDEAVWSVYGNTVVEHKILDLITGADHKIDCVMGERYLPIFFKTKIRCPAISLTIISDNLIQEQELIERFKSKDVTIRLFTPPGPDCLPHPPDSNPDIDQYIEIRNILDLVIDDREAFSIPPIRAKKVSGLHSSNKVIILMTRDRISNFSRHLEGCQAPSHKKDG</sequence>
<dbReference type="PANTHER" id="PTHR34293:SF1">
    <property type="entry name" value="HTH-TYPE TRANSCRIPTIONAL REGULATOR TRMBL2"/>
    <property type="match status" value="1"/>
</dbReference>
<evidence type="ECO:0000313" key="2">
    <source>
        <dbReference type="EMBL" id="PWR72152.1"/>
    </source>
</evidence>
<dbReference type="RefSeq" id="WP_109968641.1">
    <property type="nucleotide sequence ID" value="NZ_CP176093.1"/>
</dbReference>
<dbReference type="Pfam" id="PF01978">
    <property type="entry name" value="TrmB"/>
    <property type="match status" value="1"/>
</dbReference>
<feature type="domain" description="Transcription regulator TrmB N-terminal" evidence="1">
    <location>
        <begin position="13"/>
        <end position="80"/>
    </location>
</feature>
<gene>
    <name evidence="2" type="ORF">DK846_09180</name>
</gene>
<proteinExistence type="predicted"/>
<keyword evidence="3" id="KW-1185">Reference proteome</keyword>
<dbReference type="InterPro" id="IPR002831">
    <property type="entry name" value="Tscrpt_reg_TrmB_N"/>
</dbReference>
<dbReference type="SUPFAM" id="SSF46785">
    <property type="entry name" value="Winged helix' DNA-binding domain"/>
    <property type="match status" value="1"/>
</dbReference>
<comment type="caution">
    <text evidence="2">The sequence shown here is derived from an EMBL/GenBank/DDBJ whole genome shotgun (WGS) entry which is preliminary data.</text>
</comment>
<organism evidence="2 3">
    <name type="scientific">Methanospirillum lacunae</name>
    <dbReference type="NCBI Taxonomy" id="668570"/>
    <lineage>
        <taxon>Archaea</taxon>
        <taxon>Methanobacteriati</taxon>
        <taxon>Methanobacteriota</taxon>
        <taxon>Stenosarchaea group</taxon>
        <taxon>Methanomicrobia</taxon>
        <taxon>Methanomicrobiales</taxon>
        <taxon>Methanospirillaceae</taxon>
        <taxon>Methanospirillum</taxon>
    </lineage>
</organism>
<dbReference type="InterPro" id="IPR051797">
    <property type="entry name" value="TrmB-like"/>
</dbReference>
<dbReference type="Proteomes" id="UP000245657">
    <property type="component" value="Unassembled WGS sequence"/>
</dbReference>
<evidence type="ECO:0000313" key="3">
    <source>
        <dbReference type="Proteomes" id="UP000245657"/>
    </source>
</evidence>
<dbReference type="Gene3D" id="1.10.10.10">
    <property type="entry name" value="Winged helix-like DNA-binding domain superfamily/Winged helix DNA-binding domain"/>
    <property type="match status" value="1"/>
</dbReference>
<reference evidence="2 3" key="1">
    <citation type="submission" date="2018-05" db="EMBL/GenBank/DDBJ databases">
        <title>Draft genome of Methanospirillum lacunae Ki8-1.</title>
        <authorList>
            <person name="Dueholm M.S."/>
            <person name="Nielsen P.H."/>
            <person name="Bakmann L.F."/>
            <person name="Otzen D.E."/>
        </authorList>
    </citation>
    <scope>NUCLEOTIDE SEQUENCE [LARGE SCALE GENOMIC DNA]</scope>
    <source>
        <strain evidence="2 3">Ki8-1</strain>
    </source>
</reference>
<dbReference type="EMBL" id="QGMY01000007">
    <property type="protein sequence ID" value="PWR72152.1"/>
    <property type="molecule type" value="Genomic_DNA"/>
</dbReference>
<dbReference type="InterPro" id="IPR036388">
    <property type="entry name" value="WH-like_DNA-bd_sf"/>
</dbReference>
<dbReference type="PANTHER" id="PTHR34293">
    <property type="entry name" value="HTH-TYPE TRANSCRIPTIONAL REGULATOR TRMBL2"/>
    <property type="match status" value="1"/>
</dbReference>